<dbReference type="OrthoDB" id="2284405at2759"/>
<evidence type="ECO:0000256" key="1">
    <source>
        <dbReference type="ARBA" id="ARBA00004123"/>
    </source>
</evidence>
<dbReference type="GO" id="GO:0046983">
    <property type="term" value="F:protein dimerization activity"/>
    <property type="evidence" value="ECO:0007669"/>
    <property type="project" value="InterPro"/>
</dbReference>
<organism evidence="8 9">
    <name type="scientific">Branchiostoma belcheri</name>
    <name type="common">Amphioxus</name>
    <dbReference type="NCBI Taxonomy" id="7741"/>
    <lineage>
        <taxon>Eukaryota</taxon>
        <taxon>Metazoa</taxon>
        <taxon>Chordata</taxon>
        <taxon>Cephalochordata</taxon>
        <taxon>Leptocardii</taxon>
        <taxon>Amphioxiformes</taxon>
        <taxon>Branchiostomatidae</taxon>
        <taxon>Branchiostoma</taxon>
    </lineage>
</organism>
<protein>
    <submittedName>
        <fullName evidence="9">Uncharacterized protein LOC109487284</fullName>
    </submittedName>
</protein>
<evidence type="ECO:0000313" key="8">
    <source>
        <dbReference type="Proteomes" id="UP000515135"/>
    </source>
</evidence>
<keyword evidence="5" id="KW-0539">Nucleus</keyword>
<name>A0A6P5A0F4_BRABE</name>
<sequence>MFLRSMCIRTEATPRRVRGPINLEYITESDRRRQAQYKRKKGLLKAALEFHILTGCDIHLVLNEPKCGRTVFGTGALQDMYKAGTLRSLASDNIESSDTITASNKMALPPLPNTPPKTFPSGVRVPNQLRSFMFTDGVSPEKVAKTSGPAPTQTRKGRGKGRAASSQTTKKSNHGKGRGRGRGRGSS</sequence>
<keyword evidence="8" id="KW-1185">Reference proteome</keyword>
<dbReference type="GO" id="GO:0003677">
    <property type="term" value="F:DNA binding"/>
    <property type="evidence" value="ECO:0007669"/>
    <property type="project" value="UniProtKB-KW"/>
</dbReference>
<dbReference type="Proteomes" id="UP000515135">
    <property type="component" value="Unplaced"/>
</dbReference>
<keyword evidence="4" id="KW-0804">Transcription</keyword>
<evidence type="ECO:0000256" key="6">
    <source>
        <dbReference type="SAM" id="MobiDB-lite"/>
    </source>
</evidence>
<dbReference type="PROSITE" id="PS50066">
    <property type="entry name" value="MADS_BOX_2"/>
    <property type="match status" value="1"/>
</dbReference>
<evidence type="ECO:0000256" key="2">
    <source>
        <dbReference type="ARBA" id="ARBA00023015"/>
    </source>
</evidence>
<keyword evidence="3" id="KW-0238">DNA-binding</keyword>
<keyword evidence="2" id="KW-0805">Transcription regulation</keyword>
<dbReference type="InterPro" id="IPR036879">
    <property type="entry name" value="TF_MADSbox_sf"/>
</dbReference>
<dbReference type="GO" id="GO:0045893">
    <property type="term" value="P:positive regulation of DNA-templated transcription"/>
    <property type="evidence" value="ECO:0007669"/>
    <property type="project" value="UniProtKB-ARBA"/>
</dbReference>
<dbReference type="RefSeq" id="XP_019646830.1">
    <property type="nucleotide sequence ID" value="XM_019791271.1"/>
</dbReference>
<dbReference type="GO" id="GO:0005634">
    <property type="term" value="C:nucleus"/>
    <property type="evidence" value="ECO:0007669"/>
    <property type="project" value="UniProtKB-SubCell"/>
</dbReference>
<feature type="region of interest" description="Disordered" evidence="6">
    <location>
        <begin position="101"/>
        <end position="124"/>
    </location>
</feature>
<evidence type="ECO:0000313" key="9">
    <source>
        <dbReference type="RefSeq" id="XP_019646830.1"/>
    </source>
</evidence>
<reference evidence="9" key="1">
    <citation type="submission" date="2025-08" db="UniProtKB">
        <authorList>
            <consortium name="RefSeq"/>
        </authorList>
    </citation>
    <scope>IDENTIFICATION</scope>
    <source>
        <tissue evidence="9">Gonad</tissue>
    </source>
</reference>
<dbReference type="AlphaFoldDB" id="A0A6P5A0F4"/>
<feature type="domain" description="MADS-box" evidence="7">
    <location>
        <begin position="16"/>
        <end position="62"/>
    </location>
</feature>
<dbReference type="Pfam" id="PF00319">
    <property type="entry name" value="SRF-TF"/>
    <property type="match status" value="1"/>
</dbReference>
<proteinExistence type="predicted"/>
<dbReference type="KEGG" id="bbel:109487284"/>
<dbReference type="SUPFAM" id="SSF55455">
    <property type="entry name" value="SRF-like"/>
    <property type="match status" value="1"/>
</dbReference>
<feature type="region of interest" description="Disordered" evidence="6">
    <location>
        <begin position="138"/>
        <end position="187"/>
    </location>
</feature>
<dbReference type="GeneID" id="109487284"/>
<dbReference type="InterPro" id="IPR002100">
    <property type="entry name" value="TF_MADSbox"/>
</dbReference>
<feature type="compositionally biased region" description="Basic residues" evidence="6">
    <location>
        <begin position="171"/>
        <end position="187"/>
    </location>
</feature>
<gene>
    <name evidence="9" type="primary">LOC109487284</name>
</gene>
<evidence type="ECO:0000256" key="3">
    <source>
        <dbReference type="ARBA" id="ARBA00023125"/>
    </source>
</evidence>
<evidence type="ECO:0000256" key="5">
    <source>
        <dbReference type="ARBA" id="ARBA00023242"/>
    </source>
</evidence>
<comment type="subcellular location">
    <subcellularLocation>
        <location evidence="1">Nucleus</location>
    </subcellularLocation>
</comment>
<evidence type="ECO:0000256" key="4">
    <source>
        <dbReference type="ARBA" id="ARBA00023163"/>
    </source>
</evidence>
<accession>A0A6P5A0F4</accession>
<dbReference type="Gene3D" id="3.40.1810.10">
    <property type="entry name" value="Transcription factor, MADS-box"/>
    <property type="match status" value="1"/>
</dbReference>
<feature type="compositionally biased region" description="Pro residues" evidence="6">
    <location>
        <begin position="109"/>
        <end position="118"/>
    </location>
</feature>
<evidence type="ECO:0000259" key="7">
    <source>
        <dbReference type="PROSITE" id="PS50066"/>
    </source>
</evidence>